<sequence length="141" mass="15605">MYSAESSTRGAKLCVGKRVKRRVEGITAPGPIITPHALPLFRDDSKASSKRARQADKQKPGQPIYGHGRGGQIGVNETQHIMKSIIKDTMRDEDPREALLKYAAVAESDPMFVAPAYRATQDKPIFDKEAGDSVPEMKRRK</sequence>
<dbReference type="GO" id="GO:0035861">
    <property type="term" value="C:site of double-strand break"/>
    <property type="evidence" value="ECO:0007669"/>
    <property type="project" value="TreeGrafter"/>
</dbReference>
<evidence type="ECO:0000256" key="2">
    <source>
        <dbReference type="ARBA" id="ARBA00022737"/>
    </source>
</evidence>
<dbReference type="OrthoDB" id="5567710at2759"/>
<comment type="caution">
    <text evidence="4">The sequence shown here is derived from an EMBL/GenBank/DDBJ whole genome shotgun (WGS) entry which is preliminary data.</text>
</comment>
<protein>
    <submittedName>
        <fullName evidence="4">Uncharacterized protein</fullName>
    </submittedName>
</protein>
<evidence type="ECO:0000313" key="4">
    <source>
        <dbReference type="EMBL" id="KAJ2006060.1"/>
    </source>
</evidence>
<reference evidence="4" key="1">
    <citation type="submission" date="2022-07" db="EMBL/GenBank/DDBJ databases">
        <title>Phylogenomic reconstructions and comparative analyses of Kickxellomycotina fungi.</title>
        <authorList>
            <person name="Reynolds N.K."/>
            <person name="Stajich J.E."/>
            <person name="Barry K."/>
            <person name="Grigoriev I.V."/>
            <person name="Crous P."/>
            <person name="Smith M.E."/>
        </authorList>
    </citation>
    <scope>NUCLEOTIDE SEQUENCE</scope>
    <source>
        <strain evidence="4">IMI 214461</strain>
    </source>
</reference>
<keyword evidence="2" id="KW-0677">Repeat</keyword>
<dbReference type="Proteomes" id="UP001150907">
    <property type="component" value="Unassembled WGS sequence"/>
</dbReference>
<evidence type="ECO:0000256" key="1">
    <source>
        <dbReference type="ARBA" id="ARBA00022574"/>
    </source>
</evidence>
<evidence type="ECO:0000313" key="5">
    <source>
        <dbReference type="Proteomes" id="UP001150907"/>
    </source>
</evidence>
<name>A0A9W8BLL7_9FUNG</name>
<dbReference type="PANTHER" id="PTHR16017">
    <property type="entry name" value="GASTRULATION DEFECTIVE PROTEIN 1-RELATED"/>
    <property type="match status" value="1"/>
</dbReference>
<keyword evidence="5" id="KW-1185">Reference proteome</keyword>
<keyword evidence="1" id="KW-0853">WD repeat</keyword>
<accession>A0A9W8BLL7</accession>
<gene>
    <name evidence="4" type="ORF">H4R26_001601</name>
</gene>
<organism evidence="4 5">
    <name type="scientific">Coemansia thaxteri</name>
    <dbReference type="NCBI Taxonomy" id="2663907"/>
    <lineage>
        <taxon>Eukaryota</taxon>
        <taxon>Fungi</taxon>
        <taxon>Fungi incertae sedis</taxon>
        <taxon>Zoopagomycota</taxon>
        <taxon>Kickxellomycotina</taxon>
        <taxon>Kickxellomycetes</taxon>
        <taxon>Kickxellales</taxon>
        <taxon>Kickxellaceae</taxon>
        <taxon>Coemansia</taxon>
    </lineage>
</organism>
<dbReference type="PANTHER" id="PTHR16017:SF0">
    <property type="entry name" value="WD REPEAT-CONTAINING PROTEIN 70"/>
    <property type="match status" value="1"/>
</dbReference>
<evidence type="ECO:0000256" key="3">
    <source>
        <dbReference type="SAM" id="MobiDB-lite"/>
    </source>
</evidence>
<feature type="region of interest" description="Disordered" evidence="3">
    <location>
        <begin position="34"/>
        <end position="77"/>
    </location>
</feature>
<feature type="region of interest" description="Disordered" evidence="3">
    <location>
        <begin position="122"/>
        <end position="141"/>
    </location>
</feature>
<dbReference type="AlphaFoldDB" id="A0A9W8BLL7"/>
<dbReference type="InterPro" id="IPR051858">
    <property type="entry name" value="WD_repeat_GAD-1"/>
</dbReference>
<dbReference type="GO" id="GO:0005634">
    <property type="term" value="C:nucleus"/>
    <property type="evidence" value="ECO:0007669"/>
    <property type="project" value="TreeGrafter"/>
</dbReference>
<feature type="compositionally biased region" description="Basic and acidic residues" evidence="3">
    <location>
        <begin position="41"/>
        <end position="59"/>
    </location>
</feature>
<proteinExistence type="predicted"/>
<dbReference type="EMBL" id="JANBQF010000074">
    <property type="protein sequence ID" value="KAJ2006060.1"/>
    <property type="molecule type" value="Genomic_DNA"/>
</dbReference>